<proteinExistence type="predicted"/>
<dbReference type="RefSeq" id="WP_096357506.1">
    <property type="nucleotide sequence ID" value="NZ_AP014946.1"/>
</dbReference>
<dbReference type="KEGG" id="vgo:GJW-30_1_03451"/>
<dbReference type="Proteomes" id="UP000236884">
    <property type="component" value="Chromosome"/>
</dbReference>
<dbReference type="EMBL" id="AP014946">
    <property type="protein sequence ID" value="BAT60901.1"/>
    <property type="molecule type" value="Genomic_DNA"/>
</dbReference>
<dbReference type="PROSITE" id="PS51318">
    <property type="entry name" value="TAT"/>
    <property type="match status" value="1"/>
</dbReference>
<protein>
    <recommendedName>
        <fullName evidence="4">Copper chaperone PCu(A)C</fullName>
    </recommendedName>
</protein>
<gene>
    <name evidence="2" type="ORF">GJW-30_1_03451</name>
</gene>
<keyword evidence="1" id="KW-0732">Signal</keyword>
<evidence type="ECO:0000256" key="1">
    <source>
        <dbReference type="SAM" id="SignalP"/>
    </source>
</evidence>
<accession>A0A0S3PY84</accession>
<organism evidence="2 3">
    <name type="scientific">Variibacter gotjawalensis</name>
    <dbReference type="NCBI Taxonomy" id="1333996"/>
    <lineage>
        <taxon>Bacteria</taxon>
        <taxon>Pseudomonadati</taxon>
        <taxon>Pseudomonadota</taxon>
        <taxon>Alphaproteobacteria</taxon>
        <taxon>Hyphomicrobiales</taxon>
        <taxon>Nitrobacteraceae</taxon>
        <taxon>Variibacter</taxon>
    </lineage>
</organism>
<evidence type="ECO:0008006" key="4">
    <source>
        <dbReference type="Google" id="ProtNLM"/>
    </source>
</evidence>
<dbReference type="InterPro" id="IPR006311">
    <property type="entry name" value="TAT_signal"/>
</dbReference>
<sequence length="141" mass="15386">MSVSRRSFVLGALVTAVAGAGSAKADVPWHRYLAMREEASEVLDITVGSVSEKACEDAHTGRHMTRIVAELKVDTVVRSASRLKDGRTIVLKYNIVADGLTLVFPPRFLKAGEHLRVYLMHRSDGYGLAAGKASFEDRRTA</sequence>
<evidence type="ECO:0000313" key="3">
    <source>
        <dbReference type="Proteomes" id="UP000236884"/>
    </source>
</evidence>
<keyword evidence="3" id="KW-1185">Reference proteome</keyword>
<reference evidence="2 3" key="1">
    <citation type="submission" date="2015-08" db="EMBL/GenBank/DDBJ databases">
        <title>Investigation of the bacterial diversity of lava forest soil.</title>
        <authorList>
            <person name="Lee J.S."/>
        </authorList>
    </citation>
    <scope>NUCLEOTIDE SEQUENCE [LARGE SCALE GENOMIC DNA]</scope>
    <source>
        <strain evidence="2 3">GJW-30</strain>
    </source>
</reference>
<evidence type="ECO:0000313" key="2">
    <source>
        <dbReference type="EMBL" id="BAT60901.1"/>
    </source>
</evidence>
<feature type="chain" id="PRO_5006615984" description="Copper chaperone PCu(A)C" evidence="1">
    <location>
        <begin position="26"/>
        <end position="141"/>
    </location>
</feature>
<name>A0A0S3PY84_9BRAD</name>
<dbReference type="AlphaFoldDB" id="A0A0S3PY84"/>
<feature type="signal peptide" evidence="1">
    <location>
        <begin position="1"/>
        <end position="25"/>
    </location>
</feature>